<dbReference type="GO" id="GO:0003723">
    <property type="term" value="F:RNA binding"/>
    <property type="evidence" value="ECO:0007669"/>
    <property type="project" value="InterPro"/>
</dbReference>
<dbReference type="FunFam" id="1.25.40.10:FF:000470">
    <property type="entry name" value="Pentatricopeptide repeat-containing protein At5g66520"/>
    <property type="match status" value="1"/>
</dbReference>
<dbReference type="InterPro" id="IPR011990">
    <property type="entry name" value="TPR-like_helical_dom_sf"/>
</dbReference>
<dbReference type="Pfam" id="PF20431">
    <property type="entry name" value="E_motif"/>
    <property type="match status" value="1"/>
</dbReference>
<keyword evidence="6" id="KW-1185">Reference proteome</keyword>
<dbReference type="SUPFAM" id="SSF48452">
    <property type="entry name" value="TPR-like"/>
    <property type="match status" value="1"/>
</dbReference>
<gene>
    <name evidence="5" type="ORF">Ddye_011547</name>
</gene>
<dbReference type="GO" id="GO:0008270">
    <property type="term" value="F:zinc ion binding"/>
    <property type="evidence" value="ECO:0007669"/>
    <property type="project" value="InterPro"/>
</dbReference>
<proteinExistence type="inferred from homology"/>
<evidence type="ECO:0000256" key="3">
    <source>
        <dbReference type="PROSITE-ProRule" id="PRU00708"/>
    </source>
</evidence>
<comment type="caution">
    <text evidence="5">The sequence shown here is derived from an EMBL/GenBank/DDBJ whole genome shotgun (WGS) entry which is preliminary data.</text>
</comment>
<evidence type="ECO:0000313" key="6">
    <source>
        <dbReference type="Proteomes" id="UP001280121"/>
    </source>
</evidence>
<dbReference type="Proteomes" id="UP001280121">
    <property type="component" value="Unassembled WGS sequence"/>
</dbReference>
<dbReference type="AlphaFoldDB" id="A0AAD9X2R2"/>
<accession>A0AAD9X2R2</accession>
<comment type="similarity">
    <text evidence="1">Belongs to the PPR family. PCMP-H subfamily.</text>
</comment>
<feature type="repeat" description="PPR" evidence="3">
    <location>
        <begin position="115"/>
        <end position="149"/>
    </location>
</feature>
<dbReference type="PROSITE" id="PS51375">
    <property type="entry name" value="PPR"/>
    <property type="match status" value="7"/>
</dbReference>
<dbReference type="Pfam" id="PF01535">
    <property type="entry name" value="PPR"/>
    <property type="match status" value="3"/>
</dbReference>
<dbReference type="EMBL" id="JANJYI010000004">
    <property type="protein sequence ID" value="KAK2651691.1"/>
    <property type="molecule type" value="Genomic_DNA"/>
</dbReference>
<evidence type="ECO:0000313" key="5">
    <source>
        <dbReference type="EMBL" id="KAK2651691.1"/>
    </source>
</evidence>
<dbReference type="InterPro" id="IPR046848">
    <property type="entry name" value="E_motif"/>
</dbReference>
<evidence type="ECO:0000256" key="1">
    <source>
        <dbReference type="ARBA" id="ARBA00006643"/>
    </source>
</evidence>
<keyword evidence="2" id="KW-0677">Repeat</keyword>
<dbReference type="Gene3D" id="1.25.40.10">
    <property type="entry name" value="Tetratricopeptide repeat domain"/>
    <property type="match status" value="5"/>
</dbReference>
<dbReference type="GO" id="GO:0009451">
    <property type="term" value="P:RNA modification"/>
    <property type="evidence" value="ECO:0007669"/>
    <property type="project" value="InterPro"/>
</dbReference>
<dbReference type="InterPro" id="IPR002885">
    <property type="entry name" value="PPR_rpt"/>
</dbReference>
<dbReference type="FunFam" id="1.25.40.10:FF:000031">
    <property type="entry name" value="Pentatricopeptide repeat-containing protein mitochondrial"/>
    <property type="match status" value="1"/>
</dbReference>
<feature type="repeat" description="PPR" evidence="3">
    <location>
        <begin position="216"/>
        <end position="250"/>
    </location>
</feature>
<dbReference type="Pfam" id="PF14432">
    <property type="entry name" value="DYW_deaminase"/>
    <property type="match status" value="1"/>
</dbReference>
<dbReference type="InterPro" id="IPR046960">
    <property type="entry name" value="PPR_At4g14850-like_plant"/>
</dbReference>
<feature type="repeat" description="PPR" evidence="3">
    <location>
        <begin position="484"/>
        <end position="519"/>
    </location>
</feature>
<dbReference type="FunFam" id="1.25.40.10:FF:001203">
    <property type="entry name" value="Putative pentatricopeptide repeat-containing protein"/>
    <property type="match status" value="1"/>
</dbReference>
<feature type="repeat" description="PPR" evidence="3">
    <location>
        <begin position="449"/>
        <end position="483"/>
    </location>
</feature>
<dbReference type="InterPro" id="IPR046849">
    <property type="entry name" value="E2_motif"/>
</dbReference>
<evidence type="ECO:0000259" key="4">
    <source>
        <dbReference type="Pfam" id="PF14432"/>
    </source>
</evidence>
<sequence length="756" mass="85761">MLMPFSPSLNTLTLTNITTHIILSNRNSSIFPKMLSSASPPPSLPLLPIQEHPLIPRLESCKSMDQLKQIHSHTIKTGFLANPIVQNRIISFCCTHENGDMNYAYQVFDEIPKPGNFVWNTMIKGYSRIDSHRNGILLYLDMLKSDVKPDNYTFPFLLKGFKRDVALEFGKELHCHAVKFGFESNLFVQNGLISMYSLCGEIYMARGIFDMCCKDDVVTWNVMFSGYNRVKQYDETKKLFSEMERKPVLPTSVTIVLVLSACSKLKDLEVGKRLHRYVTGSKIEPNLILENALIDMYAACGEMDVALDTFKIMKKRDVISWTTIVMGFANKGQVDLARDYFDQMPERDSVSWTAMIDGYLRVNRFKEALTLFREMQTLEIKPDEFTMVSILTACAHLGALELGEWIKTYIDKNKVKNDTFVGNALVDMYFKCGNVEKARRVFSEMPRIDKYSWTAMIVGLANNGHGEEALELFSRMLRASIMPDDVTYVGVLCACTHTGLVDEGRKFFASMTTQHGIEPNVAHYGCMVDLLGRAGHLKEALEVIKNMPMKPNSIVWGALLGACRVHRDAEMAELAAKQIIELDPDNGAVYVLLCNIYAACNRWDGLHQVRKLMSDRGIKKIPGCSLIEMNGAVNEFVAGDQSHPQTKEIYTKLDEMTSDLKLAGYFPDISEVFLDIAEEDKESTVYRHSEKLAMAFGLINSGPGVTIRIVKNLRMCVDCHRVAKLVSKLYDRQVIVRDKTRFHHFRWGSCSCNDYW</sequence>
<dbReference type="Pfam" id="PF20430">
    <property type="entry name" value="Eplus_motif"/>
    <property type="match status" value="1"/>
</dbReference>
<dbReference type="PANTHER" id="PTHR47926">
    <property type="entry name" value="PENTATRICOPEPTIDE REPEAT-CONTAINING PROTEIN"/>
    <property type="match status" value="1"/>
</dbReference>
<name>A0AAD9X2R2_9ROSI</name>
<feature type="repeat" description="PPR" evidence="3">
    <location>
        <begin position="418"/>
        <end position="448"/>
    </location>
</feature>
<feature type="repeat" description="PPR" evidence="3">
    <location>
        <begin position="348"/>
        <end position="382"/>
    </location>
</feature>
<reference evidence="5" key="1">
    <citation type="journal article" date="2023" name="Plant J.">
        <title>Genome sequences and population genomics provide insights into the demographic history, inbreeding, and mutation load of two 'living fossil' tree species of Dipteronia.</title>
        <authorList>
            <person name="Feng Y."/>
            <person name="Comes H.P."/>
            <person name="Chen J."/>
            <person name="Zhu S."/>
            <person name="Lu R."/>
            <person name="Zhang X."/>
            <person name="Li P."/>
            <person name="Qiu J."/>
            <person name="Olsen K.M."/>
            <person name="Qiu Y."/>
        </authorList>
    </citation>
    <scope>NUCLEOTIDE SEQUENCE</scope>
    <source>
        <strain evidence="5">KIB01</strain>
    </source>
</reference>
<dbReference type="PANTHER" id="PTHR47926:SF492">
    <property type="entry name" value="DYW DOMAIN-CONTAINING PROTEIN"/>
    <property type="match status" value="1"/>
</dbReference>
<dbReference type="Pfam" id="PF12854">
    <property type="entry name" value="PPR_1"/>
    <property type="match status" value="1"/>
</dbReference>
<dbReference type="InterPro" id="IPR032867">
    <property type="entry name" value="DYW_dom"/>
</dbReference>
<dbReference type="Pfam" id="PF13041">
    <property type="entry name" value="PPR_2"/>
    <property type="match status" value="4"/>
</dbReference>
<organism evidence="5 6">
    <name type="scientific">Dipteronia dyeriana</name>
    <dbReference type="NCBI Taxonomy" id="168575"/>
    <lineage>
        <taxon>Eukaryota</taxon>
        <taxon>Viridiplantae</taxon>
        <taxon>Streptophyta</taxon>
        <taxon>Embryophyta</taxon>
        <taxon>Tracheophyta</taxon>
        <taxon>Spermatophyta</taxon>
        <taxon>Magnoliopsida</taxon>
        <taxon>eudicotyledons</taxon>
        <taxon>Gunneridae</taxon>
        <taxon>Pentapetalae</taxon>
        <taxon>rosids</taxon>
        <taxon>malvids</taxon>
        <taxon>Sapindales</taxon>
        <taxon>Sapindaceae</taxon>
        <taxon>Hippocastanoideae</taxon>
        <taxon>Acereae</taxon>
        <taxon>Dipteronia</taxon>
    </lineage>
</organism>
<dbReference type="FunFam" id="1.25.40.10:FF:000366">
    <property type="entry name" value="Pentatricopeptide (PPR) repeat-containing protein"/>
    <property type="match status" value="1"/>
</dbReference>
<feature type="domain" description="DYW" evidence="4">
    <location>
        <begin position="664"/>
        <end position="756"/>
    </location>
</feature>
<dbReference type="NCBIfam" id="TIGR00756">
    <property type="entry name" value="PPR"/>
    <property type="match status" value="7"/>
</dbReference>
<feature type="repeat" description="PPR" evidence="3">
    <location>
        <begin position="317"/>
        <end position="347"/>
    </location>
</feature>
<protein>
    <recommendedName>
        <fullName evidence="4">DYW domain-containing protein</fullName>
    </recommendedName>
</protein>
<evidence type="ECO:0000256" key="2">
    <source>
        <dbReference type="ARBA" id="ARBA00022737"/>
    </source>
</evidence>